<accession>A0A1A0CZQ8</accession>
<dbReference type="AlphaFoldDB" id="A0A1A0CZQ8"/>
<dbReference type="RefSeq" id="WP_003630439.1">
    <property type="nucleotide sequence ID" value="NZ_LYUD01000132.1"/>
</dbReference>
<name>A0A1A0CZQ8_ACEPA</name>
<dbReference type="Pfam" id="PF03929">
    <property type="entry name" value="PepSY_TM"/>
    <property type="match status" value="1"/>
</dbReference>
<comment type="caution">
    <text evidence="1">The sequence shown here is derived from an EMBL/GenBank/DDBJ whole genome shotgun (WGS) entry which is preliminary data.</text>
</comment>
<gene>
    <name evidence="1" type="ORF">SRCM100623_02413</name>
</gene>
<dbReference type="InterPro" id="IPR005625">
    <property type="entry name" value="PepSY-ass_TM"/>
</dbReference>
<proteinExistence type="predicted"/>
<sequence>MKIRTDIVQMYRDIHSWVGILAGLFLFVAFYAGGISVFEVPLQNWLTKPAALPAPVSVQQMPDLMQKAFAAYPEAQQEYTVVLSPTVSLPARLMWPVQAGQRHAGPVDMIAASLDAKGYLVTVKHKPSEVAHFIDELHENVGLPVFMPYSRWFMGIIALLYAIALVSGVIVFLPMLAKNLFALRLVKGAWKKWLDIHNLLGVFSLPFHVVIALSSVLFAYHGVIHNVQAMMFSAPAAIHNHHSHAEKVEHQPIAQSFPPTLAPEEIVRALQKQAPGFVPDVLNYAAADKAKQTLYVIGHDEHYMMRGPAGGLAQLDPVSGKILSTEYMPGLQSAPFSILTTFFALHFGSFGGNAVKFGYLILGLVGAFLFYSGNRLWLISRYRKEQKNGATEPGKGTKFLTRLTYGSIFGCVSGISVLISTALLTPYLGSYLSVSLLYYAVFCICLGVSFVVPDTMRVRVLGMCAVMTTLAIPLIYVCKSLVS</sequence>
<reference evidence="1 2" key="1">
    <citation type="submission" date="2016-05" db="EMBL/GenBank/DDBJ databases">
        <title>Genome sequencing of Acetobacter pasteurianus strain SRCM100623.</title>
        <authorList>
            <person name="Song Y.R."/>
        </authorList>
    </citation>
    <scope>NUCLEOTIDE SEQUENCE [LARGE SCALE GENOMIC DNA]</scope>
    <source>
        <strain evidence="1 2">SRCM100623</strain>
    </source>
</reference>
<dbReference type="PANTHER" id="PTHR34219">
    <property type="entry name" value="IRON-REGULATED INNER MEMBRANE PROTEIN-RELATED"/>
    <property type="match status" value="1"/>
</dbReference>
<dbReference type="PATRIC" id="fig|438.15.peg.2669"/>
<dbReference type="PANTHER" id="PTHR34219:SF9">
    <property type="entry name" value="IRON-REGULATED INNER MEMBRANE PROTEIN"/>
    <property type="match status" value="1"/>
</dbReference>
<dbReference type="OrthoDB" id="6307929at2"/>
<protein>
    <submittedName>
        <fullName evidence="1">Uncharacterized protein</fullName>
    </submittedName>
</protein>
<evidence type="ECO:0000313" key="1">
    <source>
        <dbReference type="EMBL" id="OAZ67812.1"/>
    </source>
</evidence>
<dbReference type="Proteomes" id="UP000093796">
    <property type="component" value="Unassembled WGS sequence"/>
</dbReference>
<evidence type="ECO:0000313" key="2">
    <source>
        <dbReference type="Proteomes" id="UP000093796"/>
    </source>
</evidence>
<dbReference type="EMBL" id="LYUD01000132">
    <property type="protein sequence ID" value="OAZ67812.1"/>
    <property type="molecule type" value="Genomic_DNA"/>
</dbReference>
<organism evidence="1 2">
    <name type="scientific">Acetobacter pasteurianus</name>
    <name type="common">Acetobacter turbidans</name>
    <dbReference type="NCBI Taxonomy" id="438"/>
    <lineage>
        <taxon>Bacteria</taxon>
        <taxon>Pseudomonadati</taxon>
        <taxon>Pseudomonadota</taxon>
        <taxon>Alphaproteobacteria</taxon>
        <taxon>Acetobacterales</taxon>
        <taxon>Acetobacteraceae</taxon>
        <taxon>Acetobacter</taxon>
    </lineage>
</organism>